<dbReference type="AlphaFoldDB" id="A0A8G2F6E0"/>
<keyword evidence="4" id="KW-1185">Reference proteome</keyword>
<dbReference type="InterPro" id="IPR014710">
    <property type="entry name" value="RmlC-like_jellyroll"/>
</dbReference>
<evidence type="ECO:0000313" key="2">
    <source>
        <dbReference type="EMBL" id="SHI46919.1"/>
    </source>
</evidence>
<dbReference type="Proteomes" id="UP000184001">
    <property type="component" value="Unassembled WGS sequence"/>
</dbReference>
<reference evidence="2 3" key="1">
    <citation type="submission" date="2016-11" db="EMBL/GenBank/DDBJ databases">
        <authorList>
            <person name="Varghese N."/>
            <person name="Submissions S."/>
        </authorList>
    </citation>
    <scope>NUCLEOTIDE SEQUENCE [LARGE SCALE GENOMIC DNA]</scope>
    <source>
        <strain evidence="2 3">DSM 17919</strain>
    </source>
</reference>
<accession>A0A8G2F6E0</accession>
<dbReference type="SUPFAM" id="SSF51182">
    <property type="entry name" value="RmlC-like cupins"/>
    <property type="match status" value="1"/>
</dbReference>
<dbReference type="RefSeq" id="WP_020001182.1">
    <property type="nucleotide sequence ID" value="NZ_CP192219.1"/>
</dbReference>
<evidence type="ECO:0000313" key="1">
    <source>
        <dbReference type="EMBL" id="MEZ6854913.1"/>
    </source>
</evidence>
<dbReference type="Proteomes" id="UP001568358">
    <property type="component" value="Unassembled WGS sequence"/>
</dbReference>
<proteinExistence type="predicted"/>
<dbReference type="EMBL" id="JBFSOO010000016">
    <property type="protein sequence ID" value="MEZ6854913.1"/>
    <property type="molecule type" value="Genomic_DNA"/>
</dbReference>
<sequence>MQKTSILESGIFNPDRVHERLIHESAGAKIKSLHLLAGQELPVKAYGTEGEAMLVVLSGEGLLLGKHGVLDALVQGDVVIADLRIPHGLRAEKDMCVLASFTPLPEKKAKK</sequence>
<evidence type="ECO:0000313" key="3">
    <source>
        <dbReference type="Proteomes" id="UP000184001"/>
    </source>
</evidence>
<gene>
    <name evidence="1" type="ORF">AB2Z07_15515</name>
    <name evidence="2" type="ORF">SAMN05660830_00041</name>
</gene>
<protein>
    <submittedName>
        <fullName evidence="1">Cupin</fullName>
    </submittedName>
</protein>
<dbReference type="EMBL" id="FQZR01000002">
    <property type="protein sequence ID" value="SHI46919.1"/>
    <property type="molecule type" value="Genomic_DNA"/>
</dbReference>
<dbReference type="Gene3D" id="2.60.120.10">
    <property type="entry name" value="Jelly Rolls"/>
    <property type="match status" value="1"/>
</dbReference>
<evidence type="ECO:0000313" key="4">
    <source>
        <dbReference type="Proteomes" id="UP001568358"/>
    </source>
</evidence>
<reference evidence="1 4" key="2">
    <citation type="submission" date="2024-07" db="EMBL/GenBank/DDBJ databases">
        <title>Active virus-host system and metabolic interactions in a Lokiarchaeon culture.</title>
        <authorList>
            <person name="Ponce Toledo R.I."/>
            <person name="Rodrigues Oliveira T."/>
            <person name="Schleper C."/>
        </authorList>
    </citation>
    <scope>NUCLEOTIDE SEQUENCE [LARGE SCALE GENOMIC DNA]</scope>
    <source>
        <strain evidence="1 4">B35</strain>
    </source>
</reference>
<name>A0A8G2F6E0_9BACT</name>
<comment type="caution">
    <text evidence="2">The sequence shown here is derived from an EMBL/GenBank/DDBJ whole genome shotgun (WGS) entry which is preliminary data.</text>
</comment>
<organism evidence="2 3">
    <name type="scientific">Halodesulfovibrio aestuarii</name>
    <dbReference type="NCBI Taxonomy" id="126333"/>
    <lineage>
        <taxon>Bacteria</taxon>
        <taxon>Pseudomonadati</taxon>
        <taxon>Thermodesulfobacteriota</taxon>
        <taxon>Desulfovibrionia</taxon>
        <taxon>Desulfovibrionales</taxon>
        <taxon>Desulfovibrionaceae</taxon>
        <taxon>Halodesulfovibrio</taxon>
    </lineage>
</organism>
<dbReference type="InterPro" id="IPR011051">
    <property type="entry name" value="RmlC_Cupin_sf"/>
</dbReference>